<sequence length="180" mass="20256">MACCPFHKDKTPSLKADRRFHCFGCQADGDVIDFAARLFDLSGVEAAKRLAADFGIPYDNRGRPSPKPVKRSIPAELRFLQAEQKCFRVLSDYYHLLGRWRTEHAPKSPGDAWHPLFVEALQKQEYIGYLLDTLLTGGAEEKADIIIGHGKEVELIGKRISELTGSHKECTASRSRQPCR</sequence>
<comment type="caution">
    <text evidence="5">The sequence shown here is derived from an EMBL/GenBank/DDBJ whole genome shotgun (WGS) entry which is preliminary data.</text>
</comment>
<evidence type="ECO:0000256" key="2">
    <source>
        <dbReference type="ARBA" id="ARBA00022771"/>
    </source>
</evidence>
<dbReference type="GO" id="GO:0005737">
    <property type="term" value="C:cytoplasm"/>
    <property type="evidence" value="ECO:0007669"/>
    <property type="project" value="TreeGrafter"/>
</dbReference>
<dbReference type="GO" id="GO:0006269">
    <property type="term" value="P:DNA replication, synthesis of primer"/>
    <property type="evidence" value="ECO:0007669"/>
    <property type="project" value="TreeGrafter"/>
</dbReference>
<feature type="domain" description="Zinc finger CHC2-type" evidence="4">
    <location>
        <begin position="1"/>
        <end position="51"/>
    </location>
</feature>
<evidence type="ECO:0000256" key="1">
    <source>
        <dbReference type="ARBA" id="ARBA00022723"/>
    </source>
</evidence>
<reference evidence="5 6" key="1">
    <citation type="submission" date="2018-08" db="EMBL/GenBank/DDBJ databases">
        <title>A genome reference for cultivated species of the human gut microbiota.</title>
        <authorList>
            <person name="Zou Y."/>
            <person name="Xue W."/>
            <person name="Luo G."/>
        </authorList>
    </citation>
    <scope>NUCLEOTIDE SEQUENCE [LARGE SCALE GENOMIC DNA]</scope>
    <source>
        <strain evidence="5 6">OM02-16</strain>
    </source>
</reference>
<evidence type="ECO:0000259" key="4">
    <source>
        <dbReference type="SMART" id="SM00400"/>
    </source>
</evidence>
<protein>
    <submittedName>
        <fullName evidence="5">DNA primase</fullName>
    </submittedName>
</protein>
<accession>A0A3E5GJ76</accession>
<dbReference type="EMBL" id="QSVN01000002">
    <property type="protein sequence ID" value="RGO34671.1"/>
    <property type="molecule type" value="Genomic_DNA"/>
</dbReference>
<dbReference type="PANTHER" id="PTHR30313:SF2">
    <property type="entry name" value="DNA PRIMASE"/>
    <property type="match status" value="1"/>
</dbReference>
<dbReference type="GO" id="GO:0003677">
    <property type="term" value="F:DNA binding"/>
    <property type="evidence" value="ECO:0007669"/>
    <property type="project" value="InterPro"/>
</dbReference>
<dbReference type="AlphaFoldDB" id="A0A3E5GJ76"/>
<dbReference type="Gene3D" id="3.90.580.10">
    <property type="entry name" value="Zinc finger, CHC2-type domain"/>
    <property type="match status" value="1"/>
</dbReference>
<dbReference type="GO" id="GO:0003899">
    <property type="term" value="F:DNA-directed RNA polymerase activity"/>
    <property type="evidence" value="ECO:0007669"/>
    <property type="project" value="InterPro"/>
</dbReference>
<dbReference type="GO" id="GO:0008270">
    <property type="term" value="F:zinc ion binding"/>
    <property type="evidence" value="ECO:0007669"/>
    <property type="project" value="UniProtKB-KW"/>
</dbReference>
<dbReference type="Pfam" id="PF01807">
    <property type="entry name" value="Zn_ribbon_DnaG"/>
    <property type="match status" value="1"/>
</dbReference>
<dbReference type="SMART" id="SM00400">
    <property type="entry name" value="ZnF_CHCC"/>
    <property type="match status" value="1"/>
</dbReference>
<dbReference type="InterPro" id="IPR002694">
    <property type="entry name" value="Znf_CHC2"/>
</dbReference>
<dbReference type="Proteomes" id="UP000261285">
    <property type="component" value="Unassembled WGS sequence"/>
</dbReference>
<dbReference type="InterPro" id="IPR036977">
    <property type="entry name" value="DNA_primase_Znf_CHC2"/>
</dbReference>
<gene>
    <name evidence="5" type="ORF">DXB16_02145</name>
</gene>
<dbReference type="SUPFAM" id="SSF57783">
    <property type="entry name" value="Zinc beta-ribbon"/>
    <property type="match status" value="1"/>
</dbReference>
<evidence type="ECO:0000256" key="3">
    <source>
        <dbReference type="ARBA" id="ARBA00022833"/>
    </source>
</evidence>
<keyword evidence="1" id="KW-0479">Metal-binding</keyword>
<keyword evidence="2" id="KW-0863">Zinc-finger</keyword>
<keyword evidence="3" id="KW-0862">Zinc</keyword>
<evidence type="ECO:0000313" key="5">
    <source>
        <dbReference type="EMBL" id="RGO34671.1"/>
    </source>
</evidence>
<dbReference type="InterPro" id="IPR050219">
    <property type="entry name" value="DnaG_primase"/>
</dbReference>
<proteinExistence type="predicted"/>
<organism evidence="5 6">
    <name type="scientific">Dorea longicatena</name>
    <dbReference type="NCBI Taxonomy" id="88431"/>
    <lineage>
        <taxon>Bacteria</taxon>
        <taxon>Bacillati</taxon>
        <taxon>Bacillota</taxon>
        <taxon>Clostridia</taxon>
        <taxon>Lachnospirales</taxon>
        <taxon>Lachnospiraceae</taxon>
        <taxon>Dorea</taxon>
    </lineage>
</organism>
<evidence type="ECO:0000313" key="6">
    <source>
        <dbReference type="Proteomes" id="UP000261285"/>
    </source>
</evidence>
<name>A0A3E5GJ76_9FIRM</name>
<dbReference type="PANTHER" id="PTHR30313">
    <property type="entry name" value="DNA PRIMASE"/>
    <property type="match status" value="1"/>
</dbReference>